<dbReference type="CDD" id="cd07381">
    <property type="entry name" value="MPP_CapA"/>
    <property type="match status" value="1"/>
</dbReference>
<dbReference type="PANTHER" id="PTHR33393:SF13">
    <property type="entry name" value="PGA BIOSYNTHESIS PROTEIN CAPA"/>
    <property type="match status" value="1"/>
</dbReference>
<evidence type="ECO:0000256" key="2">
    <source>
        <dbReference type="SAM" id="MobiDB-lite"/>
    </source>
</evidence>
<dbReference type="GeneID" id="73288453"/>
<dbReference type="InterPro" id="IPR019079">
    <property type="entry name" value="Capsule_synth_CapA"/>
</dbReference>
<dbReference type="Pfam" id="PF09587">
    <property type="entry name" value="PGA_cap"/>
    <property type="match status" value="1"/>
</dbReference>
<dbReference type="KEGG" id="sawl:NGM29_00365"/>
<dbReference type="PROSITE" id="PS51257">
    <property type="entry name" value="PROKAR_LIPOPROTEIN"/>
    <property type="match status" value="1"/>
</dbReference>
<evidence type="ECO:0000259" key="3">
    <source>
        <dbReference type="SMART" id="SM00854"/>
    </source>
</evidence>
<dbReference type="RefSeq" id="WP_254158298.1">
    <property type="nucleotide sequence ID" value="NZ_CP100355.1"/>
</dbReference>
<dbReference type="SMART" id="SM00854">
    <property type="entry name" value="PGA_cap"/>
    <property type="match status" value="1"/>
</dbReference>
<evidence type="ECO:0000313" key="5">
    <source>
        <dbReference type="Proteomes" id="UP001056855"/>
    </source>
</evidence>
<dbReference type="AlphaFoldDB" id="A0A9E7NBB6"/>
<dbReference type="SUPFAM" id="SSF56300">
    <property type="entry name" value="Metallo-dependent phosphatases"/>
    <property type="match status" value="1"/>
</dbReference>
<evidence type="ECO:0000256" key="1">
    <source>
        <dbReference type="ARBA" id="ARBA00005662"/>
    </source>
</evidence>
<feature type="domain" description="Capsule synthesis protein CapA" evidence="3">
    <location>
        <begin position="56"/>
        <end position="305"/>
    </location>
</feature>
<dbReference type="PANTHER" id="PTHR33393">
    <property type="entry name" value="POLYGLUTAMINE SYNTHESIS ACCESSORY PROTEIN RV0574C-RELATED"/>
    <property type="match status" value="1"/>
</dbReference>
<comment type="similarity">
    <text evidence="1">Belongs to the CapA family.</text>
</comment>
<reference evidence="4" key="1">
    <citation type="submission" date="2022-06" db="EMBL/GenBank/DDBJ databases">
        <title>Diverse halophilic archaea isolated from saline environments.</title>
        <authorList>
            <person name="Cui H.-L."/>
        </authorList>
    </citation>
    <scope>NUCLEOTIDE SEQUENCE</scope>
    <source>
        <strain evidence="4">WLHS1</strain>
    </source>
</reference>
<gene>
    <name evidence="4" type="ORF">NGM29_00365</name>
</gene>
<dbReference type="Gene3D" id="3.60.21.10">
    <property type="match status" value="1"/>
</dbReference>
<organism evidence="4 5">
    <name type="scientific">Natronosalvus rutilus</name>
    <dbReference type="NCBI Taxonomy" id="2953753"/>
    <lineage>
        <taxon>Archaea</taxon>
        <taxon>Methanobacteriati</taxon>
        <taxon>Methanobacteriota</taxon>
        <taxon>Stenosarchaea group</taxon>
        <taxon>Halobacteria</taxon>
        <taxon>Halobacteriales</taxon>
        <taxon>Natrialbaceae</taxon>
        <taxon>Natronosalvus</taxon>
    </lineage>
</organism>
<name>A0A9E7NBB6_9EURY</name>
<sequence length="382" mass="42073">MTERRATRRRAILASGGAVVFSGCASVLDRSDGDGARRANEARSHGETKAGQERTRIGFVGDVMLARGVEAEHADGDPSDPWEPVLPYLESLDGLVGNLECCLSTRGERFPDREFYFRADPSWAAPALSRAGFDALSLANNHLLDYGPTALLDTLEALDEEGIAHAGAGEAPEDVYAPTRVSVDGADLAVVSIADHFQSYGVTDDRPGTAYLECDPTEARTRIRLREALSQARAFDPDPDLVVASVHWGPNWVEYPETRYRKFARYLIDSGADVVHGHSAHVFQGVETYNGGVVLHDTGDFVDDYVIKEELRNDRSYCFELVLEAGALEAVRLVPIEIDDCRVHHASDDAADWSRDTMRERSDPFDTDFERDDDALVVTLEQ</sequence>
<dbReference type="EMBL" id="CP100355">
    <property type="protein sequence ID" value="UTF53778.1"/>
    <property type="molecule type" value="Genomic_DNA"/>
</dbReference>
<accession>A0A9E7NBB6</accession>
<feature type="region of interest" description="Disordered" evidence="2">
    <location>
        <begin position="31"/>
        <end position="52"/>
    </location>
</feature>
<keyword evidence="5" id="KW-1185">Reference proteome</keyword>
<dbReference type="InterPro" id="IPR029052">
    <property type="entry name" value="Metallo-depent_PP-like"/>
</dbReference>
<protein>
    <submittedName>
        <fullName evidence="4">CapA family protein</fullName>
    </submittedName>
</protein>
<evidence type="ECO:0000313" key="4">
    <source>
        <dbReference type="EMBL" id="UTF53778.1"/>
    </source>
</evidence>
<dbReference type="InterPro" id="IPR052169">
    <property type="entry name" value="CW_Biosynth-Accessory"/>
</dbReference>
<dbReference type="Proteomes" id="UP001056855">
    <property type="component" value="Chromosome"/>
</dbReference>
<proteinExistence type="inferred from homology"/>